<dbReference type="Gramene" id="ONK64500">
    <property type="protein sequence ID" value="ONK64500"/>
    <property type="gene ID" value="A4U43_C07F26720"/>
</dbReference>
<comment type="subcellular location">
    <subcellularLocation>
        <location evidence="1">Nucleus</location>
    </subcellularLocation>
</comment>
<dbReference type="InterPro" id="IPR055065">
    <property type="entry name" value="OB_MCM10"/>
</dbReference>
<accession>A0A5P1EKC6</accession>
<name>A0A5P1EKC6_ASPOF</name>
<evidence type="ECO:0000256" key="5">
    <source>
        <dbReference type="ARBA" id="ARBA00022771"/>
    </source>
</evidence>
<dbReference type="Proteomes" id="UP000243459">
    <property type="component" value="Chromosome 7"/>
</dbReference>
<keyword evidence="6" id="KW-0862">Zinc</keyword>
<dbReference type="InterPro" id="IPR012340">
    <property type="entry name" value="NA-bd_OB-fold"/>
</dbReference>
<dbReference type="Gene3D" id="2.40.50.140">
    <property type="entry name" value="Nucleic acid-binding proteins"/>
    <property type="match status" value="1"/>
</dbReference>
<gene>
    <name evidence="11" type="ORF">A4U43_C07F26720</name>
</gene>
<dbReference type="InterPro" id="IPR040184">
    <property type="entry name" value="Mcm10"/>
</dbReference>
<dbReference type="Pfam" id="PF09329">
    <property type="entry name" value="zf-primase"/>
    <property type="match status" value="1"/>
</dbReference>
<evidence type="ECO:0000256" key="8">
    <source>
        <dbReference type="SAM" id="MobiDB-lite"/>
    </source>
</evidence>
<reference evidence="12" key="1">
    <citation type="journal article" date="2017" name="Nat. Commun.">
        <title>The asparagus genome sheds light on the origin and evolution of a young Y chromosome.</title>
        <authorList>
            <person name="Harkess A."/>
            <person name="Zhou J."/>
            <person name="Xu C."/>
            <person name="Bowers J.E."/>
            <person name="Van der Hulst R."/>
            <person name="Ayyampalayam S."/>
            <person name="Mercati F."/>
            <person name="Riccardi P."/>
            <person name="McKain M.R."/>
            <person name="Kakrana A."/>
            <person name="Tang H."/>
            <person name="Ray J."/>
            <person name="Groenendijk J."/>
            <person name="Arikit S."/>
            <person name="Mathioni S.M."/>
            <person name="Nakano M."/>
            <person name="Shan H."/>
            <person name="Telgmann-Rauber A."/>
            <person name="Kanno A."/>
            <person name="Yue Z."/>
            <person name="Chen H."/>
            <person name="Li W."/>
            <person name="Chen Y."/>
            <person name="Xu X."/>
            <person name="Zhang Y."/>
            <person name="Luo S."/>
            <person name="Chen H."/>
            <person name="Gao J."/>
            <person name="Mao Z."/>
            <person name="Pires J.C."/>
            <person name="Luo M."/>
            <person name="Kudrna D."/>
            <person name="Wing R.A."/>
            <person name="Meyers B.C."/>
            <person name="Yi K."/>
            <person name="Kong H."/>
            <person name="Lavrijsen P."/>
            <person name="Sunseri F."/>
            <person name="Falavigna A."/>
            <person name="Ye Y."/>
            <person name="Leebens-Mack J.H."/>
            <person name="Chen G."/>
        </authorList>
    </citation>
    <scope>NUCLEOTIDE SEQUENCE [LARGE SCALE GENOMIC DNA]</scope>
    <source>
        <strain evidence="12">cv. DH0086</strain>
    </source>
</reference>
<feature type="domain" description="Zinc finger Mcm10/DnaG-type" evidence="9">
    <location>
        <begin position="215"/>
        <end position="252"/>
    </location>
</feature>
<proteinExistence type="inferred from homology"/>
<keyword evidence="3" id="KW-0235">DNA replication</keyword>
<evidence type="ECO:0000313" key="11">
    <source>
        <dbReference type="EMBL" id="ONK64500.1"/>
    </source>
</evidence>
<feature type="region of interest" description="Disordered" evidence="8">
    <location>
        <begin position="15"/>
        <end position="46"/>
    </location>
</feature>
<sequence length="430" mass="46697">MSNPSDDLDLLLSLGEERVLETPPGSPPSSYSHLPDDGSPRGFRSSDMSVFRDAVKDYMQTEPSSINSSVPSASNKPRKSNEVDVEKYSGLRIKNQLVSAPELSNRFSEIRFVRLPVIRNLIAGDKFSGCWATVGVLIEKVTTKMSSSGKNYCVWKMGCLDETNVSVFLFGDAYTMNSNEPVGAVFALFNASLRKDASNGFSLSVYSASNISKIGTSTDYGICKGKRKDGVPCTMVINKRKGAYCKFHSSRSSLSQRYSTTRAELKGGNIKMPYKFQPGGQFQPEGIYMVDPLANRSNKRNSAQPVKMLSVDGLKKALSKAENVTTNSRSQGIRFLSHLTANVETKAAGKACAKPLQARNNAGVRLSSATEVASNISRESKASGINRPSVATKVASNIARENKVSGTKRKNNETSVNMIELDIVSSDEES</sequence>
<dbReference type="EMBL" id="CM007387">
    <property type="protein sequence ID" value="ONK64500.1"/>
    <property type="molecule type" value="Genomic_DNA"/>
</dbReference>
<protein>
    <submittedName>
        <fullName evidence="11">Uncharacterized protein</fullName>
    </submittedName>
</protein>
<evidence type="ECO:0000256" key="3">
    <source>
        <dbReference type="ARBA" id="ARBA00022705"/>
    </source>
</evidence>
<evidence type="ECO:0000313" key="12">
    <source>
        <dbReference type="Proteomes" id="UP000243459"/>
    </source>
</evidence>
<evidence type="ECO:0000259" key="9">
    <source>
        <dbReference type="Pfam" id="PF09329"/>
    </source>
</evidence>
<dbReference type="GO" id="GO:0043596">
    <property type="term" value="C:nuclear replication fork"/>
    <property type="evidence" value="ECO:0007669"/>
    <property type="project" value="TreeGrafter"/>
</dbReference>
<feature type="domain" description="MCM10 OB-fold" evidence="10">
    <location>
        <begin position="87"/>
        <end position="211"/>
    </location>
</feature>
<evidence type="ECO:0000256" key="6">
    <source>
        <dbReference type="ARBA" id="ARBA00022833"/>
    </source>
</evidence>
<dbReference type="PANTHER" id="PTHR13454:SF11">
    <property type="entry name" value="PROTEIN MCM10 HOMOLOG"/>
    <property type="match status" value="1"/>
</dbReference>
<dbReference type="FunFam" id="2.40.50.140:FF:000174">
    <property type="entry name" value="DNA replication licensing factor mcm10"/>
    <property type="match status" value="1"/>
</dbReference>
<evidence type="ECO:0000256" key="2">
    <source>
        <dbReference type="ARBA" id="ARBA00009679"/>
    </source>
</evidence>
<keyword evidence="12" id="KW-1185">Reference proteome</keyword>
<dbReference type="OMA" id="EYSIWKM"/>
<dbReference type="AlphaFoldDB" id="A0A5P1EKC6"/>
<evidence type="ECO:0000259" key="10">
    <source>
        <dbReference type="Pfam" id="PF22379"/>
    </source>
</evidence>
<evidence type="ECO:0000256" key="4">
    <source>
        <dbReference type="ARBA" id="ARBA00022723"/>
    </source>
</evidence>
<comment type="similarity">
    <text evidence="2">Belongs to the MCM10 family.</text>
</comment>
<keyword evidence="4" id="KW-0479">Metal-binding</keyword>
<dbReference type="GO" id="GO:0003697">
    <property type="term" value="F:single-stranded DNA binding"/>
    <property type="evidence" value="ECO:0007669"/>
    <property type="project" value="InterPro"/>
</dbReference>
<dbReference type="GO" id="GO:0003688">
    <property type="term" value="F:DNA replication origin binding"/>
    <property type="evidence" value="ECO:0007669"/>
    <property type="project" value="TreeGrafter"/>
</dbReference>
<feature type="compositionally biased region" description="Low complexity" evidence="8">
    <location>
        <begin position="63"/>
        <end position="75"/>
    </location>
</feature>
<dbReference type="PANTHER" id="PTHR13454">
    <property type="entry name" value="PROTEIN MCM10 HOMOLOG"/>
    <property type="match status" value="1"/>
</dbReference>
<dbReference type="GO" id="GO:0006270">
    <property type="term" value="P:DNA replication initiation"/>
    <property type="evidence" value="ECO:0007669"/>
    <property type="project" value="InterPro"/>
</dbReference>
<dbReference type="Pfam" id="PF22379">
    <property type="entry name" value="OB_MCM10"/>
    <property type="match status" value="1"/>
</dbReference>
<dbReference type="InterPro" id="IPR015408">
    <property type="entry name" value="Znf_Mcm10/DnaG"/>
</dbReference>
<evidence type="ECO:0000256" key="1">
    <source>
        <dbReference type="ARBA" id="ARBA00004123"/>
    </source>
</evidence>
<organism evidence="11 12">
    <name type="scientific">Asparagus officinalis</name>
    <name type="common">Garden asparagus</name>
    <dbReference type="NCBI Taxonomy" id="4686"/>
    <lineage>
        <taxon>Eukaryota</taxon>
        <taxon>Viridiplantae</taxon>
        <taxon>Streptophyta</taxon>
        <taxon>Embryophyta</taxon>
        <taxon>Tracheophyta</taxon>
        <taxon>Spermatophyta</taxon>
        <taxon>Magnoliopsida</taxon>
        <taxon>Liliopsida</taxon>
        <taxon>Asparagales</taxon>
        <taxon>Asparagaceae</taxon>
        <taxon>Asparagoideae</taxon>
        <taxon>Asparagus</taxon>
    </lineage>
</organism>
<keyword evidence="7" id="KW-0539">Nucleus</keyword>
<evidence type="ECO:0000256" key="7">
    <source>
        <dbReference type="ARBA" id="ARBA00023242"/>
    </source>
</evidence>
<feature type="region of interest" description="Disordered" evidence="8">
    <location>
        <begin position="61"/>
        <end position="81"/>
    </location>
</feature>
<keyword evidence="5" id="KW-0863">Zinc-finger</keyword>
<dbReference type="GO" id="GO:0008270">
    <property type="term" value="F:zinc ion binding"/>
    <property type="evidence" value="ECO:0007669"/>
    <property type="project" value="UniProtKB-KW"/>
</dbReference>